<evidence type="ECO:0000313" key="3">
    <source>
        <dbReference type="Proteomes" id="UP000324479"/>
    </source>
</evidence>
<dbReference type="EMBL" id="VWOX01000043">
    <property type="protein sequence ID" value="KAA5535670.1"/>
    <property type="molecule type" value="Genomic_DNA"/>
</dbReference>
<dbReference type="SUPFAM" id="SSF51182">
    <property type="entry name" value="RmlC-like cupins"/>
    <property type="match status" value="1"/>
</dbReference>
<keyword evidence="3" id="KW-1185">Reference proteome</keyword>
<proteinExistence type="predicted"/>
<organism evidence="2 3">
    <name type="scientific">Roseiconus nitratireducens</name>
    <dbReference type="NCBI Taxonomy" id="2605748"/>
    <lineage>
        <taxon>Bacteria</taxon>
        <taxon>Pseudomonadati</taxon>
        <taxon>Planctomycetota</taxon>
        <taxon>Planctomycetia</taxon>
        <taxon>Pirellulales</taxon>
        <taxon>Pirellulaceae</taxon>
        <taxon>Roseiconus</taxon>
    </lineage>
</organism>
<dbReference type="PANTHER" id="PTHR37694">
    <property type="entry name" value="SLR8022 PROTEIN"/>
    <property type="match status" value="1"/>
</dbReference>
<dbReference type="PANTHER" id="PTHR37694:SF1">
    <property type="entry name" value="SLR8022 PROTEIN"/>
    <property type="match status" value="1"/>
</dbReference>
<dbReference type="InterPro" id="IPR014710">
    <property type="entry name" value="RmlC-like_jellyroll"/>
</dbReference>
<dbReference type="Pfam" id="PF07883">
    <property type="entry name" value="Cupin_2"/>
    <property type="match status" value="1"/>
</dbReference>
<dbReference type="CDD" id="cd02230">
    <property type="entry name" value="cupin_HP0902-like"/>
    <property type="match status" value="1"/>
</dbReference>
<dbReference type="AlphaFoldDB" id="A0A5M6CMM9"/>
<accession>A0A5M6CMM9</accession>
<protein>
    <submittedName>
        <fullName evidence="2">Cupin domain-containing protein</fullName>
    </submittedName>
</protein>
<evidence type="ECO:0000313" key="2">
    <source>
        <dbReference type="EMBL" id="KAA5535670.1"/>
    </source>
</evidence>
<dbReference type="Proteomes" id="UP000324479">
    <property type="component" value="Unassembled WGS sequence"/>
</dbReference>
<feature type="domain" description="Cupin type-2" evidence="1">
    <location>
        <begin position="41"/>
        <end position="103"/>
    </location>
</feature>
<reference evidence="2 3" key="1">
    <citation type="submission" date="2019-08" db="EMBL/GenBank/DDBJ databases">
        <authorList>
            <person name="Dhanesh K."/>
            <person name="Kumar G."/>
            <person name="Sasikala C."/>
            <person name="Venkata Ramana C."/>
        </authorList>
    </citation>
    <scope>NUCLEOTIDE SEQUENCE [LARGE SCALE GENOMIC DNA]</scope>
    <source>
        <strain evidence="2 3">JC645</strain>
    </source>
</reference>
<name>A0A5M6CMM9_9BACT</name>
<gene>
    <name evidence="2" type="ORF">FYK55_28460</name>
</gene>
<dbReference type="InterPro" id="IPR013096">
    <property type="entry name" value="Cupin_2"/>
</dbReference>
<sequence>MAIKHANPGEVFDISSLGNQLKGERTRTLAKTDAIEIIRLVLPAGKEISTHRVPGQIIVQCIEGRVSFTALGEDRELQAGRLLYLPPGEPHSVRGMDDSALLLTIVQPSTGS</sequence>
<comment type="caution">
    <text evidence="2">The sequence shown here is derived from an EMBL/GenBank/DDBJ whole genome shotgun (WGS) entry which is preliminary data.</text>
</comment>
<dbReference type="Gene3D" id="2.60.120.10">
    <property type="entry name" value="Jelly Rolls"/>
    <property type="match status" value="1"/>
</dbReference>
<evidence type="ECO:0000259" key="1">
    <source>
        <dbReference type="Pfam" id="PF07883"/>
    </source>
</evidence>
<dbReference type="InterPro" id="IPR011051">
    <property type="entry name" value="RmlC_Cupin_sf"/>
</dbReference>